<dbReference type="InterPro" id="IPR011659">
    <property type="entry name" value="WD40"/>
</dbReference>
<sequence length="407" mass="43922">MVALSYKRALAIIGFIALTIFFAVMLYLLFFRQPTTPITNEITGGPAGRLPPIGTGRPGTGPTGGPGGLPIGEEIEKEKPSKEANGGLTEITPIISTLTDAPTTDGQTVLYYQPTDGLFYRITPEGQVNKLSEQVFYNVSQVTWSPNRSAAVLEYPDGSNIVYNFQTKSQVTLPKHWEEFSFSPDGNQLAFKSMGIDRDSRWLAVSNASGGDNEAIEPLGDNAKTVTVTWSPNRQIVALQREVTGTDKQEIFFIGLQGENFRSMTVPGLGLRSQWTPDGRSLLYSVSSPANDYKPMLWIAGASGENIGANRHSLGLNTWADKCAFTDAANVICAVPQELPAGAGLTPGIAATIPDNLYSVNLNTGEKKLLAIPSTNITAENVMVTSDKKWIFLKEALTGNLYKVALP</sequence>
<dbReference type="Gene3D" id="2.120.10.30">
    <property type="entry name" value="TolB, C-terminal domain"/>
    <property type="match status" value="1"/>
</dbReference>
<evidence type="ECO:0000313" key="3">
    <source>
        <dbReference type="EMBL" id="OGL81409.1"/>
    </source>
</evidence>
<dbReference type="SUPFAM" id="SSF82171">
    <property type="entry name" value="DPP6 N-terminal domain-like"/>
    <property type="match status" value="1"/>
</dbReference>
<name>A0A1F7UT25_9BACT</name>
<dbReference type="Pfam" id="PF07676">
    <property type="entry name" value="PD40"/>
    <property type="match status" value="1"/>
</dbReference>
<evidence type="ECO:0000256" key="2">
    <source>
        <dbReference type="SAM" id="Phobius"/>
    </source>
</evidence>
<feature type="transmembrane region" description="Helical" evidence="2">
    <location>
        <begin position="9"/>
        <end position="30"/>
    </location>
</feature>
<dbReference type="Proteomes" id="UP000176846">
    <property type="component" value="Unassembled WGS sequence"/>
</dbReference>
<evidence type="ECO:0008006" key="5">
    <source>
        <dbReference type="Google" id="ProtNLM"/>
    </source>
</evidence>
<keyword evidence="2" id="KW-0812">Transmembrane</keyword>
<evidence type="ECO:0000256" key="1">
    <source>
        <dbReference type="SAM" id="MobiDB-lite"/>
    </source>
</evidence>
<feature type="region of interest" description="Disordered" evidence="1">
    <location>
        <begin position="41"/>
        <end position="73"/>
    </location>
</feature>
<evidence type="ECO:0000313" key="4">
    <source>
        <dbReference type="Proteomes" id="UP000176846"/>
    </source>
</evidence>
<dbReference type="AlphaFoldDB" id="A0A1F7UT25"/>
<dbReference type="EMBL" id="MGEK01000030">
    <property type="protein sequence ID" value="OGL81409.1"/>
    <property type="molecule type" value="Genomic_DNA"/>
</dbReference>
<protein>
    <recommendedName>
        <fullName evidence="5">Dipeptidylpeptidase IV N-terminal domain-containing protein</fullName>
    </recommendedName>
</protein>
<proteinExistence type="predicted"/>
<accession>A0A1F7UT25</accession>
<feature type="compositionally biased region" description="Gly residues" evidence="1">
    <location>
        <begin position="56"/>
        <end position="70"/>
    </location>
</feature>
<keyword evidence="2" id="KW-1133">Transmembrane helix</keyword>
<comment type="caution">
    <text evidence="3">The sequence shown here is derived from an EMBL/GenBank/DDBJ whole genome shotgun (WGS) entry which is preliminary data.</text>
</comment>
<keyword evidence="2" id="KW-0472">Membrane</keyword>
<organism evidence="3 4">
    <name type="scientific">Candidatus Uhrbacteria bacterium RIFCSPLOWO2_01_FULL_47_25</name>
    <dbReference type="NCBI Taxonomy" id="1802402"/>
    <lineage>
        <taxon>Bacteria</taxon>
        <taxon>Candidatus Uhriibacteriota</taxon>
    </lineage>
</organism>
<dbReference type="InterPro" id="IPR011042">
    <property type="entry name" value="6-blade_b-propeller_TolB-like"/>
</dbReference>
<reference evidence="3 4" key="1">
    <citation type="journal article" date="2016" name="Nat. Commun.">
        <title>Thousands of microbial genomes shed light on interconnected biogeochemical processes in an aquifer system.</title>
        <authorList>
            <person name="Anantharaman K."/>
            <person name="Brown C.T."/>
            <person name="Hug L.A."/>
            <person name="Sharon I."/>
            <person name="Castelle C.J."/>
            <person name="Probst A.J."/>
            <person name="Thomas B.C."/>
            <person name="Singh A."/>
            <person name="Wilkins M.J."/>
            <person name="Karaoz U."/>
            <person name="Brodie E.L."/>
            <person name="Williams K.H."/>
            <person name="Hubbard S.S."/>
            <person name="Banfield J.F."/>
        </authorList>
    </citation>
    <scope>NUCLEOTIDE SEQUENCE [LARGE SCALE GENOMIC DNA]</scope>
</reference>
<gene>
    <name evidence="3" type="ORF">A2936_00240</name>
</gene>